<gene>
    <name evidence="2" type="ORF">COT64_00420</name>
</gene>
<proteinExistence type="predicted"/>
<evidence type="ECO:0000313" key="3">
    <source>
        <dbReference type="Proteomes" id="UP000230775"/>
    </source>
</evidence>
<feature type="compositionally biased region" description="Basic and acidic residues" evidence="1">
    <location>
        <begin position="35"/>
        <end position="46"/>
    </location>
</feature>
<organism evidence="2 3">
    <name type="scientific">Candidatus Shapirobacteria bacterium CG09_land_8_20_14_0_10_39_12</name>
    <dbReference type="NCBI Taxonomy" id="1974885"/>
    <lineage>
        <taxon>Bacteria</taxon>
        <taxon>Candidatus Shapironibacteriota</taxon>
    </lineage>
</organism>
<dbReference type="Proteomes" id="UP000230775">
    <property type="component" value="Unassembled WGS sequence"/>
</dbReference>
<feature type="region of interest" description="Disordered" evidence="1">
    <location>
        <begin position="25"/>
        <end position="46"/>
    </location>
</feature>
<evidence type="ECO:0000256" key="1">
    <source>
        <dbReference type="SAM" id="MobiDB-lite"/>
    </source>
</evidence>
<accession>A0A2H0WQC5</accession>
<name>A0A2H0WQC5_9BACT</name>
<evidence type="ECO:0000313" key="2">
    <source>
        <dbReference type="EMBL" id="PIS14856.1"/>
    </source>
</evidence>
<dbReference type="AlphaFoldDB" id="A0A2H0WQC5"/>
<sequence length="235" mass="25721">MKKIIKWVLIGFIAVIIIGAISSKGSSPKQNTETGENKTTTKTEETANKKEEVIKIEPIVLKGTGQQATEKFRLETGLSVFKMTHSGNSNFIVYLLDTEGNKVELLVNKIGVFNGSKAIKINKAGDYLLDITAGGQWTVNIEQPRANEAPKTNTFNGSGQQTTELFSTEKGLKTVKMTHSGSSNFIVYLLDKSGNKLELLVNEIGPFDGSKAVKIARDGIYLFDVEAEGNWQISF</sequence>
<comment type="caution">
    <text evidence="2">The sequence shown here is derived from an EMBL/GenBank/DDBJ whole genome shotgun (WGS) entry which is preliminary data.</text>
</comment>
<feature type="compositionally biased region" description="Low complexity" evidence="1">
    <location>
        <begin position="25"/>
        <end position="34"/>
    </location>
</feature>
<reference evidence="3" key="1">
    <citation type="submission" date="2017-09" db="EMBL/GenBank/DDBJ databases">
        <title>Depth-based differentiation of microbial function through sediment-hosted aquifers and enrichment of novel symbionts in the deep terrestrial subsurface.</title>
        <authorList>
            <person name="Probst A.J."/>
            <person name="Ladd B."/>
            <person name="Jarett J.K."/>
            <person name="Geller-Mcgrath D.E."/>
            <person name="Sieber C.M.K."/>
            <person name="Emerson J.B."/>
            <person name="Anantharaman K."/>
            <person name="Thomas B.C."/>
            <person name="Malmstrom R."/>
            <person name="Stieglmeier M."/>
            <person name="Klingl A."/>
            <person name="Woyke T."/>
            <person name="Ryan C.M."/>
            <person name="Banfield J.F."/>
        </authorList>
    </citation>
    <scope>NUCLEOTIDE SEQUENCE [LARGE SCALE GENOMIC DNA]</scope>
</reference>
<protein>
    <submittedName>
        <fullName evidence="2">Uncharacterized protein</fullName>
    </submittedName>
</protein>
<dbReference type="EMBL" id="PEZI01000009">
    <property type="protein sequence ID" value="PIS14856.1"/>
    <property type="molecule type" value="Genomic_DNA"/>
</dbReference>